<dbReference type="OrthoDB" id="678344at2"/>
<dbReference type="InterPro" id="IPR045944">
    <property type="entry name" value="DUF6364"/>
</dbReference>
<gene>
    <name evidence="1" type="ORF">SAMN04488524_3288</name>
</gene>
<dbReference type="Proteomes" id="UP000192756">
    <property type="component" value="Unassembled WGS sequence"/>
</dbReference>
<proteinExistence type="predicted"/>
<keyword evidence="2" id="KW-1185">Reference proteome</keyword>
<dbReference type="AlphaFoldDB" id="A0A1W2CW59"/>
<evidence type="ECO:0000313" key="2">
    <source>
        <dbReference type="Proteomes" id="UP000192756"/>
    </source>
</evidence>
<protein>
    <submittedName>
        <fullName evidence="1">Uncharacterized protein</fullName>
    </submittedName>
</protein>
<evidence type="ECO:0000313" key="1">
    <source>
        <dbReference type="EMBL" id="SMC89186.1"/>
    </source>
</evidence>
<dbReference type="EMBL" id="FWXT01000002">
    <property type="protein sequence ID" value="SMC89186.1"/>
    <property type="molecule type" value="Genomic_DNA"/>
</dbReference>
<name>A0A1W2CW59_9SPHI</name>
<reference evidence="2" key="1">
    <citation type="submission" date="2017-04" db="EMBL/GenBank/DDBJ databases">
        <authorList>
            <person name="Varghese N."/>
            <person name="Submissions S."/>
        </authorList>
    </citation>
    <scope>NUCLEOTIDE SEQUENCE [LARGE SCALE GENOMIC DNA]</scope>
    <source>
        <strain evidence="2">DSM 12126</strain>
    </source>
</reference>
<accession>A0A1W2CW59</accession>
<dbReference type="RefSeq" id="WP_084240077.1">
    <property type="nucleotide sequence ID" value="NZ_FWXT01000002.1"/>
</dbReference>
<organism evidence="1 2">
    <name type="scientific">Pedobacter africanus</name>
    <dbReference type="NCBI Taxonomy" id="151894"/>
    <lineage>
        <taxon>Bacteria</taxon>
        <taxon>Pseudomonadati</taxon>
        <taxon>Bacteroidota</taxon>
        <taxon>Sphingobacteriia</taxon>
        <taxon>Sphingobacteriales</taxon>
        <taxon>Sphingobacteriaceae</taxon>
        <taxon>Pedobacter</taxon>
    </lineage>
</organism>
<sequence length="80" mass="9171">MKARLNLTIDETLLSHIKAYSKSKKVSISELVEQYVLSISKPAKQQNIIDMVEKLKSAKFNVNADLKKDFYEEQTSKYGC</sequence>
<dbReference type="Pfam" id="PF19891">
    <property type="entry name" value="DUF6364"/>
    <property type="match status" value="1"/>
</dbReference>